<dbReference type="GO" id="GO:0032259">
    <property type="term" value="P:methylation"/>
    <property type="evidence" value="ECO:0007669"/>
    <property type="project" value="UniProtKB-KW"/>
</dbReference>
<evidence type="ECO:0000313" key="3">
    <source>
        <dbReference type="Proteomes" id="UP000266152"/>
    </source>
</evidence>
<evidence type="ECO:0000313" key="2">
    <source>
        <dbReference type="EMBL" id="RGP59255.1"/>
    </source>
</evidence>
<dbReference type="InterPro" id="IPR046341">
    <property type="entry name" value="SET_dom_sf"/>
</dbReference>
<evidence type="ECO:0000259" key="1">
    <source>
        <dbReference type="PROSITE" id="PS50280"/>
    </source>
</evidence>
<name>A0A395RGL9_FUSSP</name>
<dbReference type="InterPro" id="IPR001214">
    <property type="entry name" value="SET_dom"/>
</dbReference>
<reference evidence="2 3" key="1">
    <citation type="journal article" date="2018" name="PLoS Pathog.">
        <title>Evolution of structural diversity of trichothecenes, a family of toxins produced by plant pathogenic and entomopathogenic fungi.</title>
        <authorList>
            <person name="Proctor R.H."/>
            <person name="McCormick S.P."/>
            <person name="Kim H.S."/>
            <person name="Cardoza R.E."/>
            <person name="Stanley A.M."/>
            <person name="Lindo L."/>
            <person name="Kelly A."/>
            <person name="Brown D.W."/>
            <person name="Lee T."/>
            <person name="Vaughan M.M."/>
            <person name="Alexander N.J."/>
            <person name="Busman M."/>
            <person name="Gutierrez S."/>
        </authorList>
    </citation>
    <scope>NUCLEOTIDE SEQUENCE [LARGE SCALE GENOMIC DNA]</scope>
    <source>
        <strain evidence="2 3">NRRL 3299</strain>
    </source>
</reference>
<dbReference type="Proteomes" id="UP000266152">
    <property type="component" value="Unassembled WGS sequence"/>
</dbReference>
<dbReference type="PANTHER" id="PTHR47250">
    <property type="entry name" value="HISTONE-LYSINE N-METHYLTRANSFERASE SET-6"/>
    <property type="match status" value="1"/>
</dbReference>
<dbReference type="PROSITE" id="PS50280">
    <property type="entry name" value="SET"/>
    <property type="match status" value="1"/>
</dbReference>
<dbReference type="InterPro" id="IPR053105">
    <property type="entry name" value="Class_V-like_SAM-MTase"/>
</dbReference>
<dbReference type="SUPFAM" id="SSF82199">
    <property type="entry name" value="SET domain"/>
    <property type="match status" value="1"/>
</dbReference>
<feature type="domain" description="SET" evidence="1">
    <location>
        <begin position="227"/>
        <end position="351"/>
    </location>
</feature>
<keyword evidence="3" id="KW-1185">Reference proteome</keyword>
<accession>A0A395RGL9</accession>
<comment type="caution">
    <text evidence="2">The sequence shown here is derived from an EMBL/GenBank/DDBJ whole genome shotgun (WGS) entry which is preliminary data.</text>
</comment>
<dbReference type="Gene3D" id="2.170.270.10">
    <property type="entry name" value="SET domain"/>
    <property type="match status" value="1"/>
</dbReference>
<dbReference type="SMART" id="SM00317">
    <property type="entry name" value="SET"/>
    <property type="match status" value="1"/>
</dbReference>
<dbReference type="STRING" id="5514.A0A395RGL9"/>
<dbReference type="AlphaFoldDB" id="A0A395RGL9"/>
<keyword evidence="2" id="KW-0808">Transferase</keyword>
<dbReference type="PANTHER" id="PTHR47250:SF3">
    <property type="entry name" value="HISTONE-LYSINE N-METHYLTRANSFERASE SET-6"/>
    <property type="match status" value="1"/>
</dbReference>
<dbReference type="EMBL" id="PXOF01000225">
    <property type="protein sequence ID" value="RGP59255.1"/>
    <property type="molecule type" value="Genomic_DNA"/>
</dbReference>
<dbReference type="Pfam" id="PF00856">
    <property type="entry name" value="SET"/>
    <property type="match status" value="1"/>
</dbReference>
<proteinExistence type="predicted"/>
<dbReference type="GO" id="GO:0008168">
    <property type="term" value="F:methyltransferase activity"/>
    <property type="evidence" value="ECO:0007669"/>
    <property type="project" value="UniProtKB-KW"/>
</dbReference>
<organism evidence="2 3">
    <name type="scientific">Fusarium sporotrichioides</name>
    <dbReference type="NCBI Taxonomy" id="5514"/>
    <lineage>
        <taxon>Eukaryota</taxon>
        <taxon>Fungi</taxon>
        <taxon>Dikarya</taxon>
        <taxon>Ascomycota</taxon>
        <taxon>Pezizomycotina</taxon>
        <taxon>Sordariomycetes</taxon>
        <taxon>Hypocreomycetidae</taxon>
        <taxon>Hypocreales</taxon>
        <taxon>Nectriaceae</taxon>
        <taxon>Fusarium</taxon>
    </lineage>
</organism>
<sequence>MDHFRKIEQHLLDNGSECTICGKRIVGRSADLRRHQRQVHTGLSAAKLIKDQATFSENSATNLQSKIQPPGDTTPPDIIKTVQSFLKSRPSKVRFSGGKFQVGDLGGKTVTGMPKYFQQDGRLRQRFNWMKPAGIQPLFPQKASVETAGSRQPRRACVIRPPSIHLNTQWQIPPTGSFSNIDTNMYTPAKFPNWKRPTGWKWSWPTDPTSIPGGVQQCALCNERFCRCIETKVSQIRPKIINVGAIGDGVEATINYSVGELIGEVTGEIAPYGQYTDGWAISLSRDDLGDDKFRGVCDLHTLNFGNWARNINHSCQPNVCFLEKPISGRWRIVVEAIKPIQAGEEVLASYGQDYFKFDCLKCLCGTQCCFEKDNE</sequence>
<protein>
    <submittedName>
        <fullName evidence="2">Putative histone-lysine n-methyltransferase nsd2</fullName>
    </submittedName>
</protein>
<keyword evidence="2" id="KW-0489">Methyltransferase</keyword>
<gene>
    <name evidence="2" type="ORF">FSPOR_11472</name>
</gene>